<dbReference type="PRINTS" id="PR00081">
    <property type="entry name" value="GDHRDH"/>
</dbReference>
<dbReference type="KEGG" id="parq:DSM112329_04447"/>
<dbReference type="RefSeq" id="WP_354698755.1">
    <property type="nucleotide sequence ID" value="NZ_CP114014.1"/>
</dbReference>
<dbReference type="NCBIfam" id="NF009466">
    <property type="entry name" value="PRK12826.1-2"/>
    <property type="match status" value="1"/>
</dbReference>
<dbReference type="FunFam" id="3.40.50.720:FF:000173">
    <property type="entry name" value="3-oxoacyl-[acyl-carrier protein] reductase"/>
    <property type="match status" value="1"/>
</dbReference>
<dbReference type="InterPro" id="IPR050259">
    <property type="entry name" value="SDR"/>
</dbReference>
<name>A0AAU7B1H4_9ACTN</name>
<sequence>MARAFPTERPEGCALVTGASKGIGAATAIALAADGWAVGVHYGRDAAGAQATVDAITEAGGRAFAVSGDVADPAAPDAILSAVEAELGTVLALINNAGITDDGLAMQLDDDAFDRVIATNLGGAFRLTRRALGPMVRARYGRVVNVASVVGLNANAGQSNYAASKAGLVGLTKTIAAEVARRGVTVNAVAPGFIATDMTTDIPEGQLGAIPARRPGTPDEVAACIAFLASDAAAYVTGSVLTVDGGLSA</sequence>
<gene>
    <name evidence="5" type="primary">fabG_13</name>
    <name evidence="5" type="ORF">DSM112329_04447</name>
</gene>
<dbReference type="InterPro" id="IPR036291">
    <property type="entry name" value="NAD(P)-bd_dom_sf"/>
</dbReference>
<dbReference type="PRINTS" id="PR00080">
    <property type="entry name" value="SDRFAMILY"/>
</dbReference>
<organism evidence="5">
    <name type="scientific">Paraconexibacter sp. AEG42_29</name>
    <dbReference type="NCBI Taxonomy" id="2997339"/>
    <lineage>
        <taxon>Bacteria</taxon>
        <taxon>Bacillati</taxon>
        <taxon>Actinomycetota</taxon>
        <taxon>Thermoleophilia</taxon>
        <taxon>Solirubrobacterales</taxon>
        <taxon>Paraconexibacteraceae</taxon>
        <taxon>Paraconexibacter</taxon>
    </lineage>
</organism>
<protein>
    <submittedName>
        <fullName evidence="5">3-oxoacyl-[acyl-carrier-protein] reductase FabG</fullName>
        <ecNumber evidence="5">1.1.1.100</ecNumber>
    </submittedName>
</protein>
<dbReference type="PROSITE" id="PS00061">
    <property type="entry name" value="ADH_SHORT"/>
    <property type="match status" value="1"/>
</dbReference>
<dbReference type="PANTHER" id="PTHR42879:SF2">
    <property type="entry name" value="3-OXOACYL-[ACYL-CARRIER-PROTEIN] REDUCTASE FABG"/>
    <property type="match status" value="1"/>
</dbReference>
<keyword evidence="2 5" id="KW-0560">Oxidoreductase</keyword>
<proteinExistence type="inferred from homology"/>
<comment type="similarity">
    <text evidence="1 3">Belongs to the short-chain dehydrogenases/reductases (SDR) family.</text>
</comment>
<reference evidence="5" key="1">
    <citation type="submission" date="2022-12" db="EMBL/GenBank/DDBJ databases">
        <title>Paraconexibacter alkalitolerans sp. nov. and Baekduia alba sp. nov., isolated from soil and emended description of the genera Paraconexibacter (Chun et al., 2020) and Baekduia (An et al., 2020).</title>
        <authorList>
            <person name="Vieira S."/>
            <person name="Huber K.J."/>
            <person name="Geppert A."/>
            <person name="Wolf J."/>
            <person name="Neumann-Schaal M."/>
            <person name="Muesken M."/>
            <person name="Overmann J."/>
        </authorList>
    </citation>
    <scope>NUCLEOTIDE SEQUENCE</scope>
    <source>
        <strain evidence="5">AEG42_29</strain>
    </source>
</reference>
<evidence type="ECO:0000256" key="3">
    <source>
        <dbReference type="RuleBase" id="RU000363"/>
    </source>
</evidence>
<dbReference type="AlphaFoldDB" id="A0AAU7B1H4"/>
<dbReference type="EC" id="1.1.1.100" evidence="5"/>
<dbReference type="GO" id="GO:0032787">
    <property type="term" value="P:monocarboxylic acid metabolic process"/>
    <property type="evidence" value="ECO:0007669"/>
    <property type="project" value="UniProtKB-ARBA"/>
</dbReference>
<dbReference type="PANTHER" id="PTHR42879">
    <property type="entry name" value="3-OXOACYL-(ACYL-CARRIER-PROTEIN) REDUCTASE"/>
    <property type="match status" value="1"/>
</dbReference>
<dbReference type="InterPro" id="IPR020904">
    <property type="entry name" value="Sc_DH/Rdtase_CS"/>
</dbReference>
<evidence type="ECO:0000256" key="2">
    <source>
        <dbReference type="ARBA" id="ARBA00023002"/>
    </source>
</evidence>
<dbReference type="Gene3D" id="3.40.50.720">
    <property type="entry name" value="NAD(P)-binding Rossmann-like Domain"/>
    <property type="match status" value="1"/>
</dbReference>
<dbReference type="Pfam" id="PF00106">
    <property type="entry name" value="adh_short"/>
    <property type="match status" value="1"/>
</dbReference>
<dbReference type="InterPro" id="IPR002347">
    <property type="entry name" value="SDR_fam"/>
</dbReference>
<dbReference type="SUPFAM" id="SSF51735">
    <property type="entry name" value="NAD(P)-binding Rossmann-fold domains"/>
    <property type="match status" value="1"/>
</dbReference>
<feature type="domain" description="Ketoreductase" evidence="4">
    <location>
        <begin position="12"/>
        <end position="197"/>
    </location>
</feature>
<evidence type="ECO:0000256" key="1">
    <source>
        <dbReference type="ARBA" id="ARBA00006484"/>
    </source>
</evidence>
<dbReference type="EMBL" id="CP114014">
    <property type="protein sequence ID" value="XAY07562.1"/>
    <property type="molecule type" value="Genomic_DNA"/>
</dbReference>
<evidence type="ECO:0000259" key="4">
    <source>
        <dbReference type="SMART" id="SM00822"/>
    </source>
</evidence>
<accession>A0AAU7B1H4</accession>
<dbReference type="InterPro" id="IPR057326">
    <property type="entry name" value="KR_dom"/>
</dbReference>
<dbReference type="SMART" id="SM00822">
    <property type="entry name" value="PKS_KR"/>
    <property type="match status" value="1"/>
</dbReference>
<evidence type="ECO:0000313" key="5">
    <source>
        <dbReference type="EMBL" id="XAY07562.1"/>
    </source>
</evidence>
<dbReference type="GO" id="GO:0004316">
    <property type="term" value="F:3-oxoacyl-[acyl-carrier-protein] reductase (NADPH) activity"/>
    <property type="evidence" value="ECO:0007669"/>
    <property type="project" value="UniProtKB-EC"/>
</dbReference>